<proteinExistence type="inferred from homology"/>
<dbReference type="CDD" id="cd02440">
    <property type="entry name" value="AdoMet_MTases"/>
    <property type="match status" value="1"/>
</dbReference>
<evidence type="ECO:0000313" key="9">
    <source>
        <dbReference type="EMBL" id="WPB00337.1"/>
    </source>
</evidence>
<keyword evidence="3 5" id="KW-0808">Transferase</keyword>
<evidence type="ECO:0000256" key="7">
    <source>
        <dbReference type="SAM" id="MobiDB-lite"/>
    </source>
</evidence>
<feature type="compositionally biased region" description="Low complexity" evidence="7">
    <location>
        <begin position="1"/>
        <end position="13"/>
    </location>
</feature>
<evidence type="ECO:0000313" key="10">
    <source>
        <dbReference type="Proteomes" id="UP000230605"/>
    </source>
</evidence>
<feature type="binding site" evidence="6">
    <location>
        <position position="125"/>
    </location>
    <ligand>
        <name>S-adenosyl-L-methionine</name>
        <dbReference type="ChEBI" id="CHEBI:59789"/>
    </ligand>
</feature>
<dbReference type="PANTHER" id="PTHR13393">
    <property type="entry name" value="SAM-DEPENDENT METHYLTRANSFERASE"/>
    <property type="match status" value="1"/>
</dbReference>
<dbReference type="Pfam" id="PF05971">
    <property type="entry name" value="Methyltransf_10"/>
    <property type="match status" value="1"/>
</dbReference>
<organism evidence="8 10">
    <name type="scientific">Cercospora beticola</name>
    <name type="common">Sugarbeet leaf spot fungus</name>
    <dbReference type="NCBI Taxonomy" id="122368"/>
    <lineage>
        <taxon>Eukaryota</taxon>
        <taxon>Fungi</taxon>
        <taxon>Dikarya</taxon>
        <taxon>Ascomycota</taxon>
        <taxon>Pezizomycotina</taxon>
        <taxon>Dothideomycetes</taxon>
        <taxon>Dothideomycetidae</taxon>
        <taxon>Mycosphaerellales</taxon>
        <taxon>Mycosphaerellaceae</taxon>
        <taxon>Cercospora</taxon>
    </lineage>
</organism>
<keyword evidence="2 5" id="KW-0489">Methyltransferase</keyword>
<reference evidence="8 10" key="1">
    <citation type="submission" date="2015-10" db="EMBL/GenBank/DDBJ databases">
        <title>The cercosporin biosynthetic gene cluster was horizontally transferred to several fungal lineages and shown to be expanded in Cercospora beticola based on microsynteny with recipient genomes.</title>
        <authorList>
            <person name="De Jonge R."/>
            <person name="Ebert M.K."/>
            <person name="Suttle J.C."/>
            <person name="Jurick Ii W.M."/>
            <person name="Secor G.A."/>
            <person name="Thomma B.P."/>
            <person name="Van De Peer Y."/>
            <person name="Bolton M.D."/>
        </authorList>
    </citation>
    <scope>NUCLEOTIDE SEQUENCE [LARGE SCALE GENOMIC DNA]</scope>
    <source>
        <strain evidence="8 10">09-40</strain>
    </source>
</reference>
<evidence type="ECO:0000313" key="11">
    <source>
        <dbReference type="Proteomes" id="UP001302367"/>
    </source>
</evidence>
<feature type="compositionally biased region" description="Basic and acidic residues" evidence="7">
    <location>
        <begin position="392"/>
        <end position="408"/>
    </location>
</feature>
<evidence type="ECO:0000256" key="3">
    <source>
        <dbReference type="ARBA" id="ARBA00022679"/>
    </source>
</evidence>
<sequence length="454" mass="51302">MSNSIVVPIPSSESPRKKTRKDYYSRDVDFNELAKHDDDFAAISKAAKRDGWIDFHDPKVVQQLTKSLLKYDFGLSLTLPDDRLCPPIPVRWNYVRWLQDLLDTTSASFSDIHDPEREVLGLDIGVGASCIYGLLACASRSNWRMAGTDIDAHSLDHAKRNFEANDLQDRIRLKKMKAEEDLIPIDSMGVEEMDFVMTNPPFYSSEKDFLASYNDSGRKATDDKPPSAVCVGAQNEMICEAGDVGFVTRILEQSLVLRERVQWYTAMLSHMHSVQQIVAKLKEKGITNFATTSLHPGNKTKRYALAWSFRDRRPRNDVARHGELIMDVLPASTAKTIHLPLHSTRSLGKKLDEALSALDGIQWEWRPLLDAGIVQCKANVWSRAARRQKMFADRAKPAAESAKDKESSSDEEDEVALAVKITCKNEEAEVRWLRGNDHVLYESFCGMLSRALKK</sequence>
<keyword evidence="4 6" id="KW-0949">S-adenosyl-L-methionine</keyword>
<name>A0A2G5I379_CERBT</name>
<dbReference type="InterPro" id="IPR010286">
    <property type="entry name" value="METTL16/RlmF"/>
</dbReference>
<comment type="similarity">
    <text evidence="1 5">Belongs to the methyltransferase superfamily. METTL16/RlmF family.</text>
</comment>
<feature type="region of interest" description="Disordered" evidence="7">
    <location>
        <begin position="1"/>
        <end position="20"/>
    </location>
</feature>
<dbReference type="GO" id="GO:0008168">
    <property type="term" value="F:methyltransferase activity"/>
    <property type="evidence" value="ECO:0007669"/>
    <property type="project" value="UniProtKB-UniRule"/>
</dbReference>
<feature type="binding site" evidence="6">
    <location>
        <position position="149"/>
    </location>
    <ligand>
        <name>S-adenosyl-L-methionine</name>
        <dbReference type="ChEBI" id="CHEBI:59789"/>
    </ligand>
</feature>
<dbReference type="EMBL" id="CP134186">
    <property type="protein sequence ID" value="WPB00337.1"/>
    <property type="molecule type" value="Genomic_DNA"/>
</dbReference>
<keyword evidence="11" id="KW-1185">Reference proteome</keyword>
<evidence type="ECO:0000256" key="4">
    <source>
        <dbReference type="ARBA" id="ARBA00022691"/>
    </source>
</evidence>
<evidence type="ECO:0000256" key="5">
    <source>
        <dbReference type="PIRNR" id="PIRNR037350"/>
    </source>
</evidence>
<dbReference type="PIRSF" id="PIRSF037350">
    <property type="entry name" value="Mtase_ZK1128_prd"/>
    <property type="match status" value="1"/>
</dbReference>
<dbReference type="OrthoDB" id="514248at2759"/>
<evidence type="ECO:0000256" key="2">
    <source>
        <dbReference type="ARBA" id="ARBA00022603"/>
    </source>
</evidence>
<dbReference type="Gene3D" id="3.40.50.150">
    <property type="entry name" value="Vaccinia Virus protein VP39"/>
    <property type="match status" value="1"/>
</dbReference>
<gene>
    <name evidence="8" type="ORF">CB0940_03168</name>
    <name evidence="9" type="ORF">RHO25_004956</name>
</gene>
<accession>A0A2G5I379</accession>
<dbReference type="Proteomes" id="UP001302367">
    <property type="component" value="Chromosome 3"/>
</dbReference>
<evidence type="ECO:0000313" key="8">
    <source>
        <dbReference type="EMBL" id="PIA99198.1"/>
    </source>
</evidence>
<dbReference type="SUPFAM" id="SSF53335">
    <property type="entry name" value="S-adenosyl-L-methionine-dependent methyltransferases"/>
    <property type="match status" value="1"/>
</dbReference>
<dbReference type="EC" id="2.1.1.-" evidence="5"/>
<dbReference type="EMBL" id="LKMD01000101">
    <property type="protein sequence ID" value="PIA99198.1"/>
    <property type="molecule type" value="Genomic_DNA"/>
</dbReference>
<dbReference type="PANTHER" id="PTHR13393:SF0">
    <property type="entry name" value="RNA N6-ADENOSINE-METHYLTRANSFERASE METTL16"/>
    <property type="match status" value="1"/>
</dbReference>
<reference evidence="9 11" key="2">
    <citation type="submission" date="2023-09" db="EMBL/GenBank/DDBJ databases">
        <title>Complete-Gapless Cercospora beticola genome.</title>
        <authorList>
            <person name="Wyatt N.A."/>
            <person name="Spanner R.E."/>
            <person name="Bolton M.D."/>
        </authorList>
    </citation>
    <scope>NUCLEOTIDE SEQUENCE [LARGE SCALE GENOMIC DNA]</scope>
    <source>
        <strain evidence="9">Cb09-40</strain>
    </source>
</reference>
<dbReference type="GO" id="GO:0005634">
    <property type="term" value="C:nucleus"/>
    <property type="evidence" value="ECO:0007669"/>
    <property type="project" value="TreeGrafter"/>
</dbReference>
<feature type="binding site" evidence="6">
    <location>
        <position position="199"/>
    </location>
    <ligand>
        <name>S-adenosyl-L-methionine</name>
        <dbReference type="ChEBI" id="CHEBI:59789"/>
    </ligand>
</feature>
<dbReference type="GO" id="GO:0070475">
    <property type="term" value="P:rRNA base methylation"/>
    <property type="evidence" value="ECO:0007669"/>
    <property type="project" value="TreeGrafter"/>
</dbReference>
<dbReference type="InterPro" id="IPR017182">
    <property type="entry name" value="METTL16/PsiM"/>
</dbReference>
<evidence type="ECO:0000256" key="6">
    <source>
        <dbReference type="PIRSR" id="PIRSR037350-1"/>
    </source>
</evidence>
<evidence type="ECO:0000256" key="1">
    <source>
        <dbReference type="ARBA" id="ARBA00005878"/>
    </source>
</evidence>
<feature type="region of interest" description="Disordered" evidence="7">
    <location>
        <begin position="392"/>
        <end position="411"/>
    </location>
</feature>
<protein>
    <recommendedName>
        <fullName evidence="5">U6 small nuclear RNA (adenine-(43)-N(6))-methyltransferase</fullName>
        <ecNumber evidence="5">2.1.1.-</ecNumber>
    </recommendedName>
</protein>
<dbReference type="AlphaFoldDB" id="A0A2G5I379"/>
<dbReference type="Proteomes" id="UP000230605">
    <property type="component" value="Chromosome 3"/>
</dbReference>
<dbReference type="InterPro" id="IPR029063">
    <property type="entry name" value="SAM-dependent_MTases_sf"/>
</dbReference>
<feature type="binding site" evidence="6">
    <location>
        <position position="91"/>
    </location>
    <ligand>
        <name>S-adenosyl-L-methionine</name>
        <dbReference type="ChEBI" id="CHEBI:59789"/>
    </ligand>
</feature>